<sequence>MRLTIRIITDGGADLPQGMPEECKLHIVPLHVTFGEQAFQLQQGMRTFYSIMKTNSVLPKTASPSPQDFVEAFERYPADDLLVIAMSSGLSSTYQHAVMARNMVLEEGSPRRIEVIDTRTASIGQALIAYRSWKEIQAGRTFDEVAAAAQAFAEGAKTLFYLDTLENVVKGGRLSQAKGAIASVLNIKLFMQASVEGTVEVVDKVRGKKNALTRLIDKIDELGGSAADKVIGIAHSTTEEEVRGVLDRILAKHPFREVFITEVGPVIGTYAGEGGIVLSYA</sequence>
<dbReference type="HOGENOM" id="CLU_048251_4_2_9"/>
<dbReference type="Proteomes" id="UP000007392">
    <property type="component" value="Chromosome"/>
</dbReference>
<evidence type="ECO:0000313" key="2">
    <source>
        <dbReference type="EMBL" id="AFH62588.2"/>
    </source>
</evidence>
<dbReference type="EMBL" id="CP003422">
    <property type="protein sequence ID" value="AFH62588.2"/>
    <property type="molecule type" value="Genomic_DNA"/>
</dbReference>
<dbReference type="GO" id="GO:0008289">
    <property type="term" value="F:lipid binding"/>
    <property type="evidence" value="ECO:0007669"/>
    <property type="project" value="UniProtKB-KW"/>
</dbReference>
<accession>I0BJP1</accession>
<dbReference type="AlphaFoldDB" id="I0BJP1"/>
<evidence type="ECO:0000256" key="1">
    <source>
        <dbReference type="ARBA" id="ARBA00023121"/>
    </source>
</evidence>
<dbReference type="InterPro" id="IPR050270">
    <property type="entry name" value="DegV_domain_contain"/>
</dbReference>
<evidence type="ECO:0008006" key="4">
    <source>
        <dbReference type="Google" id="ProtNLM"/>
    </source>
</evidence>
<organism evidence="2 3">
    <name type="scientific">Paenibacillus mucilaginosus K02</name>
    <dbReference type="NCBI Taxonomy" id="997761"/>
    <lineage>
        <taxon>Bacteria</taxon>
        <taxon>Bacillati</taxon>
        <taxon>Bacillota</taxon>
        <taxon>Bacilli</taxon>
        <taxon>Bacillales</taxon>
        <taxon>Paenibacillaceae</taxon>
        <taxon>Paenibacillus</taxon>
    </lineage>
</organism>
<dbReference type="Gene3D" id="3.30.1180.10">
    <property type="match status" value="1"/>
</dbReference>
<dbReference type="PROSITE" id="PS51482">
    <property type="entry name" value="DEGV"/>
    <property type="match status" value="1"/>
</dbReference>
<dbReference type="NCBIfam" id="TIGR00762">
    <property type="entry name" value="DegV"/>
    <property type="match status" value="1"/>
</dbReference>
<dbReference type="Gene3D" id="3.40.50.10170">
    <property type="match status" value="1"/>
</dbReference>
<gene>
    <name evidence="2" type="ORF">B2K_17980</name>
</gene>
<proteinExistence type="predicted"/>
<name>I0BJP1_9BACL</name>
<dbReference type="KEGG" id="pmw:B2K_17980"/>
<dbReference type="PANTHER" id="PTHR33434">
    <property type="entry name" value="DEGV DOMAIN-CONTAINING PROTEIN DR_1986-RELATED"/>
    <property type="match status" value="1"/>
</dbReference>
<keyword evidence="1" id="KW-0446">Lipid-binding</keyword>
<dbReference type="SUPFAM" id="SSF82549">
    <property type="entry name" value="DAK1/DegV-like"/>
    <property type="match status" value="1"/>
</dbReference>
<dbReference type="PANTHER" id="PTHR33434:SF2">
    <property type="entry name" value="FATTY ACID-BINDING PROTEIN TM_1468"/>
    <property type="match status" value="1"/>
</dbReference>
<protein>
    <recommendedName>
        <fullName evidence="4">DegV family protein</fullName>
    </recommendedName>
</protein>
<evidence type="ECO:0000313" key="3">
    <source>
        <dbReference type="Proteomes" id="UP000007392"/>
    </source>
</evidence>
<dbReference type="RefSeq" id="WP_016362637.1">
    <property type="nucleotide sequence ID" value="NC_017672.3"/>
</dbReference>
<dbReference type="OrthoDB" id="5429275at2"/>
<dbReference type="InterPro" id="IPR003797">
    <property type="entry name" value="DegV"/>
</dbReference>
<dbReference type="InterPro" id="IPR043168">
    <property type="entry name" value="DegV_C"/>
</dbReference>
<reference evidence="2 3" key="1">
    <citation type="submission" date="2013-06" db="EMBL/GenBank/DDBJ databases">
        <title>Complete genome sequence of Paenibacillus mucilaginosus K02.</title>
        <authorList>
            <person name="Xiao B."/>
            <person name="Sun L."/>
            <person name="Xiao L."/>
            <person name="Lian B."/>
        </authorList>
    </citation>
    <scope>NUCLEOTIDE SEQUENCE [LARGE SCALE GENOMIC DNA]</scope>
    <source>
        <strain evidence="2 3">K02</strain>
    </source>
</reference>
<dbReference type="Pfam" id="PF02645">
    <property type="entry name" value="DegV"/>
    <property type="match status" value="1"/>
</dbReference>